<feature type="binding site" evidence="7">
    <location>
        <position position="264"/>
    </location>
    <ligand>
        <name>substrate</name>
    </ligand>
</feature>
<dbReference type="PANTHER" id="PTHR11986:SF79">
    <property type="entry name" value="ACETYLORNITHINE AMINOTRANSFERASE, MITOCHONDRIAL"/>
    <property type="match status" value="1"/>
</dbReference>
<evidence type="ECO:0000256" key="1">
    <source>
        <dbReference type="ARBA" id="ARBA00022490"/>
    </source>
</evidence>
<dbReference type="InterPro" id="IPR053458">
    <property type="entry name" value="Class-III_PLP-Dep_Atrans_LysJ"/>
</dbReference>
<dbReference type="GO" id="GO:0042450">
    <property type="term" value="P:L-arginine biosynthetic process via ornithine"/>
    <property type="evidence" value="ECO:0007669"/>
    <property type="project" value="UniProtKB-UniRule"/>
</dbReference>
<feature type="modified residue" description="N6-(pyridoxal phosphate)lysine" evidence="7">
    <location>
        <position position="236"/>
    </location>
</feature>
<comment type="similarity">
    <text evidence="7">Belongs to the class-III pyridoxal-phosphate-dependent aminotransferase family. LysJ subfamily.</text>
</comment>
<dbReference type="InterPro" id="IPR004636">
    <property type="entry name" value="AcOrn/SuccOrn_fam"/>
</dbReference>
<dbReference type="EC" id="2.6.1.124" evidence="7"/>
<gene>
    <name evidence="7" type="primary">lysJ</name>
    <name evidence="8" type="ORF">SJAV_11560</name>
</gene>
<evidence type="ECO:0000256" key="5">
    <source>
        <dbReference type="ARBA" id="ARBA00022898"/>
    </source>
</evidence>
<comment type="subcellular location">
    <subcellularLocation>
        <location evidence="7">Cytoplasm</location>
    </subcellularLocation>
</comment>
<feature type="binding site" evidence="7">
    <location>
        <begin position="96"/>
        <end position="97"/>
    </location>
    <ligand>
        <name>pyridoxal 5'-phosphate</name>
        <dbReference type="ChEBI" id="CHEBI:597326"/>
    </ligand>
</feature>
<evidence type="ECO:0000256" key="4">
    <source>
        <dbReference type="ARBA" id="ARBA00022679"/>
    </source>
</evidence>
<proteinExistence type="inferred from homology"/>
<sequence>MKFIQLYGDRGLTIVKGEGQYVWDINGRKYLDLHTGIGVAFLGHRNKRVVEYLTRQMENIMTLSTSFSTPIKEEMLKELDPLKPDKMDNLILFNSGTEAVEAALKTARKVTGRKKIIAFKNSFHGRTAGSLSVTWNKRYREPFEPLMSPVEFLTYNNIDELKNIDDQTAAVIVEPIQGESGVIPANEEFMKALREQTQKVGALLIADEVQTGFGRTGKVWAYQHYGIVPDLLTAGKAIGGGFPVSALFLPDWIAEKLEEGDHGSTYGGNPLAMAAVTAASKVLKEDNVPEQAHIKGELFRKILQEKLSDLKSLREIRGKGLMIGIDIRFPPAIALKVMQDESVLALKAGTTVIRFLAPYMITQKDMEEASDAARKGIIETENKRVTH</sequence>
<dbReference type="FunFam" id="3.40.640.10:FF:000004">
    <property type="entry name" value="Acetylornithine aminotransferase"/>
    <property type="match status" value="1"/>
</dbReference>
<evidence type="ECO:0000256" key="6">
    <source>
        <dbReference type="ARBA" id="ARBA00023154"/>
    </source>
</evidence>
<dbReference type="InterPro" id="IPR050103">
    <property type="entry name" value="Class-III_PLP-dep_AT"/>
</dbReference>
<comment type="function">
    <text evidence="7">Involved in both the arginine and lysine biosynthetic pathways.</text>
</comment>
<comment type="catalytic activity">
    <reaction evidence="7">
        <text>[amino-group carrier protein]-C-terminal-gamma-(L-lysyl)-L-glutamate + 2-oxoglutarate = [amino-group carrier protein]-C-terminal-N-(1-carboxy-5-oxopentan-1-yl)-L-glutamine + L-glutamate</text>
        <dbReference type="Rhea" id="RHEA:41952"/>
        <dbReference type="Rhea" id="RHEA-COMP:9714"/>
        <dbReference type="Rhea" id="RHEA-COMP:9715"/>
        <dbReference type="ChEBI" id="CHEBI:16810"/>
        <dbReference type="ChEBI" id="CHEBI:29985"/>
        <dbReference type="ChEBI" id="CHEBI:78501"/>
        <dbReference type="ChEBI" id="CHEBI:78526"/>
        <dbReference type="EC" id="2.6.1.118"/>
    </reaction>
</comment>
<dbReference type="PIRSF" id="PIRSF000521">
    <property type="entry name" value="Transaminase_4ab_Lys_Orn"/>
    <property type="match status" value="1"/>
</dbReference>
<comment type="cofactor">
    <cofactor evidence="7">
        <name>pyridoxal 5'-phosphate</name>
        <dbReference type="ChEBI" id="CHEBI:597326"/>
    </cofactor>
    <text evidence="7">Binds 1 pyridoxal phosphate per subunit.</text>
</comment>
<keyword evidence="7" id="KW-0055">Arginine biosynthesis</keyword>
<dbReference type="RefSeq" id="WP_369611372.1">
    <property type="nucleotide sequence ID" value="NZ_AP031322.1"/>
</dbReference>
<dbReference type="EMBL" id="AP031322">
    <property type="protein sequence ID" value="BFH73212.1"/>
    <property type="molecule type" value="Genomic_DNA"/>
</dbReference>
<dbReference type="InterPro" id="IPR049704">
    <property type="entry name" value="Aminotrans_3_PPA_site"/>
</dbReference>
<evidence type="ECO:0000256" key="7">
    <source>
        <dbReference type="HAMAP-Rule" id="MF_02084"/>
    </source>
</evidence>
<organism evidence="8">
    <name type="scientific">Sulfurisphaera javensis</name>
    <dbReference type="NCBI Taxonomy" id="2049879"/>
    <lineage>
        <taxon>Archaea</taxon>
        <taxon>Thermoproteota</taxon>
        <taxon>Thermoprotei</taxon>
        <taxon>Sulfolobales</taxon>
        <taxon>Sulfolobaceae</taxon>
        <taxon>Sulfurisphaera</taxon>
    </lineage>
</organism>
<comment type="pathway">
    <text evidence="7">Amino-acid biosynthesis; L-lysine biosynthesis via AAA pathway; L-lysine from L-alpha-aminoadipate (Thermus route): step 4/5.</text>
</comment>
<keyword evidence="3 7" id="KW-0028">Amino-acid biosynthesis</keyword>
<keyword evidence="6 7" id="KW-0457">Lysine biosynthesis</keyword>
<dbReference type="GO" id="GO:0019878">
    <property type="term" value="P:lysine biosynthetic process via aminoadipic acid"/>
    <property type="evidence" value="ECO:0007669"/>
    <property type="project" value="UniProtKB-UniRule"/>
</dbReference>
<dbReference type="SUPFAM" id="SSF53383">
    <property type="entry name" value="PLP-dependent transferases"/>
    <property type="match status" value="1"/>
</dbReference>
<evidence type="ECO:0000256" key="3">
    <source>
        <dbReference type="ARBA" id="ARBA00022605"/>
    </source>
</evidence>
<dbReference type="GO" id="GO:0005737">
    <property type="term" value="C:cytoplasm"/>
    <property type="evidence" value="ECO:0007669"/>
    <property type="project" value="UniProtKB-SubCell"/>
</dbReference>
<dbReference type="GO" id="GO:0008483">
    <property type="term" value="F:transaminase activity"/>
    <property type="evidence" value="ECO:0007669"/>
    <property type="project" value="UniProtKB-UniRule"/>
</dbReference>
<dbReference type="InterPro" id="IPR037537">
    <property type="entry name" value="LysJ"/>
</dbReference>
<name>A0AAT9GQP0_9CREN</name>
<dbReference type="PANTHER" id="PTHR11986">
    <property type="entry name" value="AMINOTRANSFERASE CLASS III"/>
    <property type="match status" value="1"/>
</dbReference>
<dbReference type="PROSITE" id="PS00600">
    <property type="entry name" value="AA_TRANSFER_CLASS_3"/>
    <property type="match status" value="1"/>
</dbReference>
<evidence type="ECO:0000313" key="8">
    <source>
        <dbReference type="EMBL" id="BFH73212.1"/>
    </source>
</evidence>
<dbReference type="CDD" id="cd00610">
    <property type="entry name" value="OAT_like"/>
    <property type="match status" value="1"/>
</dbReference>
<comment type="catalytic activity">
    <reaction evidence="7">
        <text>[amino-group carrier protein]-C-terminal-gamma-(L-ornithyl)-L-glutamate + 2-oxoglutarate = [amino-group carrier protein]-C-terminal-gamma-(L-glutamyl-5-semialdehyde)-L-glutamate + L-glutamate</text>
        <dbReference type="Rhea" id="RHEA:52672"/>
        <dbReference type="Rhea" id="RHEA-COMP:13327"/>
        <dbReference type="Rhea" id="RHEA-COMP:13328"/>
        <dbReference type="ChEBI" id="CHEBI:16810"/>
        <dbReference type="ChEBI" id="CHEBI:29985"/>
        <dbReference type="ChEBI" id="CHEBI:136761"/>
        <dbReference type="ChEBI" id="CHEBI:136763"/>
        <dbReference type="EC" id="2.6.1.124"/>
    </reaction>
</comment>
<keyword evidence="4 7" id="KW-0808">Transferase</keyword>
<dbReference type="GO" id="GO:0030170">
    <property type="term" value="F:pyridoxal phosphate binding"/>
    <property type="evidence" value="ECO:0007669"/>
    <property type="project" value="InterPro"/>
</dbReference>
<dbReference type="InterPro" id="IPR005814">
    <property type="entry name" value="Aminotrans_3"/>
</dbReference>
<feature type="binding site" evidence="7">
    <location>
        <position position="126"/>
    </location>
    <ligand>
        <name>substrate</name>
    </ligand>
</feature>
<dbReference type="HAMAP" id="MF_02084">
    <property type="entry name" value="LysJ_aminotrans_3"/>
    <property type="match status" value="1"/>
</dbReference>
<dbReference type="Pfam" id="PF00202">
    <property type="entry name" value="Aminotran_3"/>
    <property type="match status" value="1"/>
</dbReference>
<dbReference type="GO" id="GO:0042802">
    <property type="term" value="F:identical protein binding"/>
    <property type="evidence" value="ECO:0007669"/>
    <property type="project" value="TreeGrafter"/>
</dbReference>
<keyword evidence="2 7" id="KW-0032">Aminotransferase</keyword>
<protein>
    <recommendedName>
        <fullName evidence="7">[LysW]-aminoadipate semialdehyde/glutamate semialdehyde transaminase</fullName>
        <ecNumber evidence="7">2.6.1.118</ecNumber>
        <ecNumber evidence="7">2.6.1.124</ecNumber>
    </recommendedName>
</protein>
<dbReference type="EC" id="2.6.1.118" evidence="7"/>
<dbReference type="Gene3D" id="3.90.1150.10">
    <property type="entry name" value="Aspartate Aminotransferase, domain 1"/>
    <property type="match status" value="1"/>
</dbReference>
<dbReference type="Gene3D" id="3.40.640.10">
    <property type="entry name" value="Type I PLP-dependent aspartate aminotransferase-like (Major domain)"/>
    <property type="match status" value="1"/>
</dbReference>
<accession>A0AAT9GQP0</accession>
<feature type="binding site" evidence="7">
    <location>
        <position position="265"/>
    </location>
    <ligand>
        <name>pyridoxal 5'-phosphate</name>
        <dbReference type="ChEBI" id="CHEBI:597326"/>
    </ligand>
</feature>
<reference evidence="8" key="1">
    <citation type="submission" date="2024-03" db="EMBL/GenBank/DDBJ databases">
        <title>Complete genome sequence of Sulfurisphaera javensis strain KD-1.</title>
        <authorList>
            <person name="Sakai H."/>
            <person name="Nur N."/>
            <person name="Suwanto A."/>
            <person name="Kurosawa N."/>
        </authorList>
    </citation>
    <scope>NUCLEOTIDE SEQUENCE</scope>
    <source>
        <strain evidence="8">KD-1</strain>
    </source>
</reference>
<dbReference type="InterPro" id="IPR015424">
    <property type="entry name" value="PyrdxlP-dep_Trfase"/>
</dbReference>
<dbReference type="InterPro" id="IPR015422">
    <property type="entry name" value="PyrdxlP-dep_Trfase_small"/>
</dbReference>
<evidence type="ECO:0000256" key="2">
    <source>
        <dbReference type="ARBA" id="ARBA00022576"/>
    </source>
</evidence>
<comment type="pathway">
    <text evidence="7">Amino-acid biosynthesis; L-arginine biosynthesis.</text>
</comment>
<comment type="subunit">
    <text evidence="7">Homodimer.</text>
</comment>
<dbReference type="NCBIfam" id="TIGR00707">
    <property type="entry name" value="argD"/>
    <property type="match status" value="1"/>
</dbReference>
<keyword evidence="1 7" id="KW-0963">Cytoplasm</keyword>
<dbReference type="KEGG" id="sjv:SJAV_11560"/>
<feature type="binding site" evidence="7">
    <location>
        <begin position="207"/>
        <end position="210"/>
    </location>
    <ligand>
        <name>pyridoxal 5'-phosphate</name>
        <dbReference type="ChEBI" id="CHEBI:597326"/>
    </ligand>
</feature>
<feature type="binding site" evidence="7">
    <location>
        <position position="123"/>
    </location>
    <ligand>
        <name>pyridoxal 5'-phosphate</name>
        <dbReference type="ChEBI" id="CHEBI:597326"/>
    </ligand>
</feature>
<dbReference type="GeneID" id="92354086"/>
<dbReference type="AlphaFoldDB" id="A0AAT9GQP0"/>
<keyword evidence="5 7" id="KW-0663">Pyridoxal phosphate</keyword>
<dbReference type="InterPro" id="IPR015421">
    <property type="entry name" value="PyrdxlP-dep_Trfase_major"/>
</dbReference>
<dbReference type="NCBIfam" id="NF045491">
    <property type="entry name" value="LysJ_Sulfobales"/>
    <property type="match status" value="1"/>
</dbReference>